<dbReference type="SUPFAM" id="SSF51905">
    <property type="entry name" value="FAD/NAD(P)-binding domain"/>
    <property type="match status" value="1"/>
</dbReference>
<keyword evidence="3" id="KW-1185">Reference proteome</keyword>
<proteinExistence type="predicted"/>
<dbReference type="Gene3D" id="3.50.50.60">
    <property type="entry name" value="FAD/NAD(P)-binding domain"/>
    <property type="match status" value="1"/>
</dbReference>
<dbReference type="PANTHER" id="PTHR42923">
    <property type="entry name" value="PROTOPORPHYRINOGEN OXIDASE"/>
    <property type="match status" value="1"/>
</dbReference>
<sequence length="410" mass="45472">MHICVIGGGLAGLTAALRLSESHEVTILERGEVAGGCLSSYNLPAYAIESLYHHCFSGDDRLFSLLEECDLLSDLEWLKGSTGYLVNQRIYPLTTPLQILRYPLLTLFEKIRLGLFVLGSRSADPEVLDSVTAKDYCIERLGDRIYSSFFEPLLSSKFGERKDEVSAAWLVSRISIRSDRGPGGERLGYLKGGYIRLINALLSKLTATGCRIEMGHPVVSAYPDDGGWVVDGTRYDCIISTLSPQETARICSVPLKPLPYQGAACLTLGTPIDPTNGIYWVNMGDPAPYGAVITHTNLVPSDRYGEHIVYIASYFSDSPPENCENVFLSDFCTRFGLQREQILWHHLRIEPNAGPVYVTGYKTMMPEPNPVPGLFIAGMFSIENYPERSMEGSIKAGEDIARRVMEWSYI</sequence>
<organism evidence="2 3">
    <name type="scientific">Methanocalculus taiwanensis</name>
    <dbReference type="NCBI Taxonomy" id="106207"/>
    <lineage>
        <taxon>Archaea</taxon>
        <taxon>Methanobacteriati</taxon>
        <taxon>Methanobacteriota</taxon>
        <taxon>Stenosarchaea group</taxon>
        <taxon>Methanomicrobia</taxon>
        <taxon>Methanomicrobiales</taxon>
        <taxon>Methanocalculaceae</taxon>
        <taxon>Methanocalculus</taxon>
    </lineage>
</organism>
<dbReference type="InterPro" id="IPR050464">
    <property type="entry name" value="Zeta_carotene_desat/Oxidored"/>
</dbReference>
<dbReference type="PANTHER" id="PTHR42923:SF3">
    <property type="entry name" value="PROTOPORPHYRINOGEN OXIDASE"/>
    <property type="match status" value="1"/>
</dbReference>
<evidence type="ECO:0000259" key="1">
    <source>
        <dbReference type="Pfam" id="PF01593"/>
    </source>
</evidence>
<dbReference type="Proteomes" id="UP001524383">
    <property type="component" value="Unassembled WGS sequence"/>
</dbReference>
<dbReference type="InterPro" id="IPR002937">
    <property type="entry name" value="Amino_oxidase"/>
</dbReference>
<reference evidence="2 3" key="1">
    <citation type="submission" date="2019-08" db="EMBL/GenBank/DDBJ databases">
        <authorList>
            <person name="Chen S.-C."/>
            <person name="Lai M.-C."/>
            <person name="You Y.-T."/>
        </authorList>
    </citation>
    <scope>NUCLEOTIDE SEQUENCE [LARGE SCALE GENOMIC DNA]</scope>
    <source>
        <strain evidence="2 3">P2F9704a</strain>
    </source>
</reference>
<gene>
    <name evidence="2" type="ORF">FTO68_10185</name>
</gene>
<evidence type="ECO:0000313" key="2">
    <source>
        <dbReference type="EMBL" id="MCQ1539348.1"/>
    </source>
</evidence>
<dbReference type="Pfam" id="PF01593">
    <property type="entry name" value="Amino_oxidase"/>
    <property type="match status" value="1"/>
</dbReference>
<name>A0ABD4TMX0_9EURY</name>
<feature type="domain" description="Amine oxidase" evidence="1">
    <location>
        <begin position="10"/>
        <end position="405"/>
    </location>
</feature>
<dbReference type="RefSeq" id="WP_255333315.1">
    <property type="nucleotide sequence ID" value="NZ_VOTZ01000026.1"/>
</dbReference>
<protein>
    <submittedName>
        <fullName evidence="2">NAD(P)/FAD-dependent oxidoreductase</fullName>
    </submittedName>
</protein>
<dbReference type="InterPro" id="IPR036188">
    <property type="entry name" value="FAD/NAD-bd_sf"/>
</dbReference>
<evidence type="ECO:0000313" key="3">
    <source>
        <dbReference type="Proteomes" id="UP001524383"/>
    </source>
</evidence>
<dbReference type="NCBIfam" id="NF005560">
    <property type="entry name" value="PRK07233.1"/>
    <property type="match status" value="1"/>
</dbReference>
<dbReference type="AlphaFoldDB" id="A0ABD4TMX0"/>
<dbReference type="EMBL" id="VOTZ01000026">
    <property type="protein sequence ID" value="MCQ1539348.1"/>
    <property type="molecule type" value="Genomic_DNA"/>
</dbReference>
<comment type="caution">
    <text evidence="2">The sequence shown here is derived from an EMBL/GenBank/DDBJ whole genome shotgun (WGS) entry which is preliminary data.</text>
</comment>
<accession>A0ABD4TMX0</accession>